<keyword evidence="3" id="KW-1185">Reference proteome</keyword>
<accession>A0ABP9WAQ9</accession>
<name>A0ABP9WAQ9_9DEIO</name>
<protein>
    <submittedName>
        <fullName evidence="2">Uncharacterized protein</fullName>
    </submittedName>
</protein>
<feature type="transmembrane region" description="Helical" evidence="1">
    <location>
        <begin position="28"/>
        <end position="46"/>
    </location>
</feature>
<dbReference type="RefSeq" id="WP_345467093.1">
    <property type="nucleotide sequence ID" value="NZ_BAABRP010000017.1"/>
</dbReference>
<gene>
    <name evidence="2" type="ORF">Dcar01_03180</name>
</gene>
<comment type="caution">
    <text evidence="2">The sequence shown here is derived from an EMBL/GenBank/DDBJ whole genome shotgun (WGS) entry which is preliminary data.</text>
</comment>
<organism evidence="2 3">
    <name type="scientific">Deinococcus carri</name>
    <dbReference type="NCBI Taxonomy" id="1211323"/>
    <lineage>
        <taxon>Bacteria</taxon>
        <taxon>Thermotogati</taxon>
        <taxon>Deinococcota</taxon>
        <taxon>Deinococci</taxon>
        <taxon>Deinococcales</taxon>
        <taxon>Deinococcaceae</taxon>
        <taxon>Deinococcus</taxon>
    </lineage>
</organism>
<proteinExistence type="predicted"/>
<evidence type="ECO:0000256" key="1">
    <source>
        <dbReference type="SAM" id="Phobius"/>
    </source>
</evidence>
<keyword evidence="1" id="KW-0812">Transmembrane</keyword>
<evidence type="ECO:0000313" key="2">
    <source>
        <dbReference type="EMBL" id="GAA5514425.1"/>
    </source>
</evidence>
<reference evidence="2 3" key="1">
    <citation type="submission" date="2024-02" db="EMBL/GenBank/DDBJ databases">
        <title>Deinococcus carri NBRC 110142.</title>
        <authorList>
            <person name="Ichikawa N."/>
            <person name="Katano-Makiyama Y."/>
            <person name="Hidaka K."/>
        </authorList>
    </citation>
    <scope>NUCLEOTIDE SEQUENCE [LARGE SCALE GENOMIC DNA]</scope>
    <source>
        <strain evidence="2 3">NBRC 110142</strain>
    </source>
</reference>
<keyword evidence="1" id="KW-1133">Transmembrane helix</keyword>
<dbReference type="EMBL" id="BAABRP010000017">
    <property type="protein sequence ID" value="GAA5514425.1"/>
    <property type="molecule type" value="Genomic_DNA"/>
</dbReference>
<sequence>MSGPSRIGDLELSQDLDFHRREIRGEKIGWAVMLLVVLAALLGLFGSGPLSTGEARTPDGRLEAEYNRFARYMAPAELRLTFRPEAVREGQVQVWLSRDYLQHMVIQKVIPEPDSVQLDGPRLIYTFNVRQGTQSGDLVFELETEAIGRLNGSLGLMEPTGAAQGAGFSTFIYP</sequence>
<keyword evidence="1" id="KW-0472">Membrane</keyword>
<evidence type="ECO:0000313" key="3">
    <source>
        <dbReference type="Proteomes" id="UP001401887"/>
    </source>
</evidence>
<dbReference type="Proteomes" id="UP001401887">
    <property type="component" value="Unassembled WGS sequence"/>
</dbReference>